<proteinExistence type="predicted"/>
<dbReference type="AlphaFoldDB" id="A0A6L3W5W8"/>
<gene>
    <name evidence="1" type="ORF">F9B16_09870</name>
</gene>
<dbReference type="Proteomes" id="UP000483004">
    <property type="component" value="Unassembled WGS sequence"/>
</dbReference>
<evidence type="ECO:0000313" key="2">
    <source>
        <dbReference type="Proteomes" id="UP000483004"/>
    </source>
</evidence>
<reference evidence="1 2" key="1">
    <citation type="submission" date="2019-09" db="EMBL/GenBank/DDBJ databases">
        <title>Actinomadura physcomitrii sp. nov., a novel actinomycete isolated from moss [Physcomitrium sphaericum (Ludw) Fuernr].</title>
        <authorList>
            <person name="Liu C."/>
            <person name="Zhuang X."/>
        </authorList>
    </citation>
    <scope>NUCLEOTIDE SEQUENCE [LARGE SCALE GENOMIC DNA]</scope>
    <source>
        <strain evidence="1 2">CYP1-1B</strain>
    </source>
</reference>
<dbReference type="OrthoDB" id="3543727at2"/>
<organism evidence="1 2">
    <name type="scientific">Actinomadura montaniterrae</name>
    <dbReference type="NCBI Taxonomy" id="1803903"/>
    <lineage>
        <taxon>Bacteria</taxon>
        <taxon>Bacillati</taxon>
        <taxon>Actinomycetota</taxon>
        <taxon>Actinomycetes</taxon>
        <taxon>Streptosporangiales</taxon>
        <taxon>Thermomonosporaceae</taxon>
        <taxon>Actinomadura</taxon>
    </lineage>
</organism>
<evidence type="ECO:0000313" key="1">
    <source>
        <dbReference type="EMBL" id="KAB2384745.1"/>
    </source>
</evidence>
<dbReference type="RefSeq" id="WP_151539700.1">
    <property type="nucleotide sequence ID" value="NZ_WBMR01000019.1"/>
</dbReference>
<sequence>MPTPGPLGIALDLDEGDLISDAVLIAKIHKADGAVIVASKASDGTDWVTRRGLIAAAGDVESGGYQEREID</sequence>
<comment type="caution">
    <text evidence="1">The sequence shown here is derived from an EMBL/GenBank/DDBJ whole genome shotgun (WGS) entry which is preliminary data.</text>
</comment>
<name>A0A6L3W5W8_9ACTN</name>
<protein>
    <submittedName>
        <fullName evidence="1">Uncharacterized protein</fullName>
    </submittedName>
</protein>
<keyword evidence="2" id="KW-1185">Reference proteome</keyword>
<accession>A0A6L3W5W8</accession>
<dbReference type="EMBL" id="WBMR01000019">
    <property type="protein sequence ID" value="KAB2384745.1"/>
    <property type="molecule type" value="Genomic_DNA"/>
</dbReference>